<comment type="caution">
    <text evidence="1">The sequence shown here is derived from an EMBL/GenBank/DDBJ whole genome shotgun (WGS) entry which is preliminary data.</text>
</comment>
<sequence>MVFKKIILEANRGDVKPRAVAQTGNISTDRSLVAYPDNKAIISHIDALQKNSLSLADTRYFKNLKDIVLNENQIRLTGRKNDNFGVISLRGHKNDAVAQIGWNGSPSLVTIGSVKEITPKVATG</sequence>
<organism evidence="1 2">
    <name type="scientific">Candidatus Liberibacter ctenarytainae</name>
    <dbReference type="NCBI Taxonomy" id="2020335"/>
    <lineage>
        <taxon>Bacteria</taxon>
        <taxon>Pseudomonadati</taxon>
        <taxon>Pseudomonadota</taxon>
        <taxon>Alphaproteobacteria</taxon>
        <taxon>Hyphomicrobiales</taxon>
        <taxon>Rhizobiaceae</taxon>
        <taxon>Liberibacter</taxon>
    </lineage>
</organism>
<name>A0A937DJ39_9HYPH</name>
<evidence type="ECO:0000313" key="1">
    <source>
        <dbReference type="EMBL" id="MBL0849026.1"/>
    </source>
</evidence>
<dbReference type="EMBL" id="SEOL01000004">
    <property type="protein sequence ID" value="MBL0849026.1"/>
    <property type="molecule type" value="Genomic_DNA"/>
</dbReference>
<proteinExistence type="predicted"/>
<dbReference type="Proteomes" id="UP000736856">
    <property type="component" value="Unassembled WGS sequence"/>
</dbReference>
<reference evidence="1" key="1">
    <citation type="submission" date="2019-02" db="EMBL/GenBank/DDBJ databases">
        <title>A novel Candidatus Liberibacter species associated with the New Zealand native fuchsia psyllid, Ctenarytaina fuchsiae.</title>
        <authorList>
            <person name="Thompson S.M."/>
            <person name="Jorgensen N."/>
            <person name="David C."/>
            <person name="Bulman S.R."/>
            <person name="Smith G.R."/>
        </authorList>
    </citation>
    <scope>NUCLEOTIDE SEQUENCE</scope>
    <source>
        <strain evidence="1">Oxford</strain>
    </source>
</reference>
<dbReference type="AlphaFoldDB" id="A0A937DJ39"/>
<protein>
    <submittedName>
        <fullName evidence="1">Uncharacterized protein</fullName>
    </submittedName>
</protein>
<gene>
    <name evidence="1" type="ORF">EU981_02935</name>
</gene>
<evidence type="ECO:0000313" key="2">
    <source>
        <dbReference type="Proteomes" id="UP000736856"/>
    </source>
</evidence>
<accession>A0A937DJ39</accession>